<dbReference type="Pfam" id="PF00722">
    <property type="entry name" value="Glyco_hydro_16"/>
    <property type="match status" value="1"/>
</dbReference>
<proteinExistence type="inferred from homology"/>
<dbReference type="PROSITE" id="PS51762">
    <property type="entry name" value="GH16_2"/>
    <property type="match status" value="1"/>
</dbReference>
<dbReference type="GO" id="GO:0004553">
    <property type="term" value="F:hydrolase activity, hydrolyzing O-glycosyl compounds"/>
    <property type="evidence" value="ECO:0007669"/>
    <property type="project" value="InterPro"/>
</dbReference>
<feature type="domain" description="GH16" evidence="4">
    <location>
        <begin position="45"/>
        <end position="283"/>
    </location>
</feature>
<feature type="chain" id="PRO_5038520226" evidence="3">
    <location>
        <begin position="32"/>
        <end position="283"/>
    </location>
</feature>
<dbReference type="InterPro" id="IPR050546">
    <property type="entry name" value="Glycosyl_Hydrlase_16"/>
</dbReference>
<evidence type="ECO:0000256" key="2">
    <source>
        <dbReference type="SAM" id="MobiDB-lite"/>
    </source>
</evidence>
<dbReference type="PATRIC" id="fig|1299334.3.peg.8242"/>
<name>X7ZB53_MYCXE</name>
<accession>X7ZB53</accession>
<dbReference type="GO" id="GO:0005975">
    <property type="term" value="P:carbohydrate metabolic process"/>
    <property type="evidence" value="ECO:0007669"/>
    <property type="project" value="InterPro"/>
</dbReference>
<comment type="similarity">
    <text evidence="1">Belongs to the glycosyl hydrolase 16 family.</text>
</comment>
<comment type="caution">
    <text evidence="5">The sequence shown here is derived from an EMBL/GenBank/DDBJ whole genome shotgun (WGS) entry which is preliminary data.</text>
</comment>
<feature type="region of interest" description="Disordered" evidence="2">
    <location>
        <begin position="30"/>
        <end position="71"/>
    </location>
</feature>
<dbReference type="InterPro" id="IPR006311">
    <property type="entry name" value="TAT_signal"/>
</dbReference>
<dbReference type="CDD" id="cd08023">
    <property type="entry name" value="GH16_laminarinase_like"/>
    <property type="match status" value="1"/>
</dbReference>
<dbReference type="PANTHER" id="PTHR10963">
    <property type="entry name" value="GLYCOSYL HYDROLASE-RELATED"/>
    <property type="match status" value="1"/>
</dbReference>
<dbReference type="PROSITE" id="PS51318">
    <property type="entry name" value="TAT"/>
    <property type="match status" value="1"/>
</dbReference>
<gene>
    <name evidence="5" type="ORF">I553_0973</name>
</gene>
<dbReference type="Gene3D" id="2.60.120.200">
    <property type="match status" value="1"/>
</dbReference>
<evidence type="ECO:0000256" key="3">
    <source>
        <dbReference type="SAM" id="SignalP"/>
    </source>
</evidence>
<feature type="signal peptide" evidence="3">
    <location>
        <begin position="1"/>
        <end position="31"/>
    </location>
</feature>
<dbReference type="PANTHER" id="PTHR10963:SF55">
    <property type="entry name" value="GLYCOSIDE HYDROLASE FAMILY 16 PROTEIN"/>
    <property type="match status" value="1"/>
</dbReference>
<protein>
    <submittedName>
        <fullName evidence="5">Glycosyl hydrolases family protein 16</fullName>
    </submittedName>
</protein>
<evidence type="ECO:0000256" key="1">
    <source>
        <dbReference type="ARBA" id="ARBA00006865"/>
    </source>
</evidence>
<evidence type="ECO:0000313" key="5">
    <source>
        <dbReference type="EMBL" id="EUA15998.1"/>
    </source>
</evidence>
<keyword evidence="5" id="KW-0378">Hydrolase</keyword>
<reference evidence="5" key="1">
    <citation type="submission" date="2014-01" db="EMBL/GenBank/DDBJ databases">
        <authorList>
            <person name="Brown-Elliot B."/>
            <person name="Wallace R."/>
            <person name="Lenaerts A."/>
            <person name="Ordway D."/>
            <person name="DeGroote M.A."/>
            <person name="Parker T."/>
            <person name="Sizemore C."/>
            <person name="Tallon L.J."/>
            <person name="Sadzewicz L.K."/>
            <person name="Sengamalay N."/>
            <person name="Fraser C.M."/>
            <person name="Hine E."/>
            <person name="Shefchek K.A."/>
            <person name="Das S.P."/>
            <person name="Tettelin H."/>
        </authorList>
    </citation>
    <scope>NUCLEOTIDE SEQUENCE [LARGE SCALE GENOMIC DNA]</scope>
    <source>
        <strain evidence="5">4042</strain>
    </source>
</reference>
<dbReference type="SUPFAM" id="SSF49899">
    <property type="entry name" value="Concanavalin A-like lectins/glucanases"/>
    <property type="match status" value="1"/>
</dbReference>
<dbReference type="InterPro" id="IPR000757">
    <property type="entry name" value="Beta-glucanase-like"/>
</dbReference>
<keyword evidence="3" id="KW-0732">Signal</keyword>
<sequence>MADLNRRRLMLMTGIGALAAAVPVASARASATGRNAPADRLPPRQHRPATPPPATTFSTTNSTGGRVRPDPSKWTVARARESMKDPTFWERPENVGQYRDDRRNVFLDGKSNLVIRAAKDGNIYYSGKIQSPWRGGIGHTWEARVKLDCLTAGCWPAFWLGNDDRGEIDVFEWYGNGNWPSATTVHAKANGSEWATHKIAIDSGWHTWRCQWDEAGIRFWKDYVDGAPPYFDVPAKSLADWPFNDPGYQVFPVLNLAVAGSGGGDPRPGKYPADMLIDWVRVW</sequence>
<dbReference type="InterPro" id="IPR013320">
    <property type="entry name" value="ConA-like_dom_sf"/>
</dbReference>
<dbReference type="EMBL" id="JAOB01000080">
    <property type="protein sequence ID" value="EUA15998.1"/>
    <property type="molecule type" value="Genomic_DNA"/>
</dbReference>
<dbReference type="AlphaFoldDB" id="X7ZB53"/>
<organism evidence="5">
    <name type="scientific">Mycobacterium xenopi 4042</name>
    <dbReference type="NCBI Taxonomy" id="1299334"/>
    <lineage>
        <taxon>Bacteria</taxon>
        <taxon>Bacillati</taxon>
        <taxon>Actinomycetota</taxon>
        <taxon>Actinomycetes</taxon>
        <taxon>Mycobacteriales</taxon>
        <taxon>Mycobacteriaceae</taxon>
        <taxon>Mycobacterium</taxon>
    </lineage>
</organism>
<evidence type="ECO:0000259" key="4">
    <source>
        <dbReference type="PROSITE" id="PS51762"/>
    </source>
</evidence>